<evidence type="ECO:0000313" key="2">
    <source>
        <dbReference type="Proteomes" id="UP000839052"/>
    </source>
</evidence>
<dbReference type="Gene3D" id="2.40.10.10">
    <property type="entry name" value="Trypsin-like serine proteases"/>
    <property type="match status" value="1"/>
</dbReference>
<dbReference type="GO" id="GO:0008233">
    <property type="term" value="F:peptidase activity"/>
    <property type="evidence" value="ECO:0007669"/>
    <property type="project" value="UniProtKB-KW"/>
</dbReference>
<name>A0ABN8ALQ3_9PROT</name>
<dbReference type="InterPro" id="IPR009003">
    <property type="entry name" value="Peptidase_S1_PA"/>
</dbReference>
<reference evidence="1 2" key="1">
    <citation type="submission" date="2021-10" db="EMBL/GenBank/DDBJ databases">
        <authorList>
            <person name="Koch H."/>
        </authorList>
    </citation>
    <scope>NUCLEOTIDE SEQUENCE [LARGE SCALE GENOMIC DNA]</scope>
    <source>
        <strain evidence="1">6680</strain>
    </source>
</reference>
<dbReference type="Proteomes" id="UP000839052">
    <property type="component" value="Chromosome"/>
</dbReference>
<organism evidence="1 2">
    <name type="scientific">Candidatus Nitrotoga arctica</name>
    <dbReference type="NCBI Taxonomy" id="453162"/>
    <lineage>
        <taxon>Bacteria</taxon>
        <taxon>Pseudomonadati</taxon>
        <taxon>Pseudomonadota</taxon>
        <taxon>Betaproteobacteria</taxon>
        <taxon>Nitrosomonadales</taxon>
        <taxon>Gallionellaceae</taxon>
        <taxon>Candidatus Nitrotoga</taxon>
    </lineage>
</organism>
<dbReference type="RefSeq" id="WP_239795655.1">
    <property type="nucleotide sequence ID" value="NZ_OU912926.1"/>
</dbReference>
<sequence length="53" mass="5938">MSNAVANVDEVTVQITNKREFKPRILGIDKPFDVAVLKIEAQNLPTVKMRELG</sequence>
<keyword evidence="1" id="KW-0378">Hydrolase</keyword>
<gene>
    <name evidence="1" type="ORF">NTG6680_0310</name>
</gene>
<protein>
    <submittedName>
        <fullName evidence="1">Serine protease MucD/AlgY associated with sigma factor RpoE</fullName>
    </submittedName>
</protein>
<evidence type="ECO:0000313" key="1">
    <source>
        <dbReference type="EMBL" id="CAG9931563.1"/>
    </source>
</evidence>
<keyword evidence="2" id="KW-1185">Reference proteome</keyword>
<dbReference type="EMBL" id="OU912926">
    <property type="protein sequence ID" value="CAG9931563.1"/>
    <property type="molecule type" value="Genomic_DNA"/>
</dbReference>
<keyword evidence="1" id="KW-0645">Protease</keyword>
<dbReference type="GO" id="GO:0006508">
    <property type="term" value="P:proteolysis"/>
    <property type="evidence" value="ECO:0007669"/>
    <property type="project" value="UniProtKB-KW"/>
</dbReference>
<accession>A0ABN8ALQ3</accession>
<proteinExistence type="predicted"/>
<dbReference type="InterPro" id="IPR043504">
    <property type="entry name" value="Peptidase_S1_PA_chymotrypsin"/>
</dbReference>
<dbReference type="SUPFAM" id="SSF50494">
    <property type="entry name" value="Trypsin-like serine proteases"/>
    <property type="match status" value="1"/>
</dbReference>